<keyword evidence="12" id="KW-1185">Reference proteome</keyword>
<proteinExistence type="inferred from homology"/>
<keyword evidence="3 9" id="KW-0540">Nuclease</keyword>
<keyword evidence="7 9" id="KW-0460">Magnesium</keyword>
<dbReference type="RefSeq" id="WP_014840101.1">
    <property type="nucleotide sequence ID" value="NC_018108.1"/>
</dbReference>
<dbReference type="InterPro" id="IPR019199">
    <property type="entry name" value="Virulence_VapD/CRISPR_Cas2"/>
</dbReference>
<evidence type="ECO:0000313" key="12">
    <source>
        <dbReference type="Proteomes" id="UP000003121"/>
    </source>
</evidence>
<name>A0ABM5N8S0_9BURK</name>
<sequence>MLVLITYDVDMKDNSGAKRMRKISNACQNFGLRVQYSVFECDIDPEKWIKLKSTLLDLYAPEKDSLRFYNLGSKWRGKVEHHGAKPSIDIFKDPLIL</sequence>
<comment type="cofactor">
    <cofactor evidence="1 9">
        <name>Mg(2+)</name>
        <dbReference type="ChEBI" id="CHEBI:18420"/>
    </cofactor>
</comment>
<dbReference type="PANTHER" id="PTHR34405:SF3">
    <property type="entry name" value="CRISPR-ASSOCIATED ENDORIBONUCLEASE CAS2 3"/>
    <property type="match status" value="1"/>
</dbReference>
<keyword evidence="8 9" id="KW-0051">Antiviral defense</keyword>
<evidence type="ECO:0000256" key="8">
    <source>
        <dbReference type="ARBA" id="ARBA00023118"/>
    </source>
</evidence>
<evidence type="ECO:0000256" key="9">
    <source>
        <dbReference type="HAMAP-Rule" id="MF_01471"/>
    </source>
</evidence>
<dbReference type="CDD" id="cd09725">
    <property type="entry name" value="Cas2_I_II_III"/>
    <property type="match status" value="1"/>
</dbReference>
<evidence type="ECO:0000256" key="4">
    <source>
        <dbReference type="ARBA" id="ARBA00022723"/>
    </source>
</evidence>
<comment type="subunit">
    <text evidence="9">Homodimer, forms a heterotetramer with a Cas1 homodimer.</text>
</comment>
<comment type="similarity">
    <text evidence="2 9 10">Belongs to the CRISPR-associated endoribonuclease Cas2 protein family.</text>
</comment>
<feature type="binding site" evidence="9">
    <location>
        <position position="8"/>
    </location>
    <ligand>
        <name>Mg(2+)</name>
        <dbReference type="ChEBI" id="CHEBI:18420"/>
        <note>catalytic</note>
    </ligand>
</feature>
<keyword evidence="6 9" id="KW-0378">Hydrolase</keyword>
<gene>
    <name evidence="9" type="primary">cas2</name>
    <name evidence="11" type="ORF">KUI_0224</name>
</gene>
<organism evidence="11 12">
    <name type="scientific">Taylorella equigenitalis ATCC 35865</name>
    <dbReference type="NCBI Taxonomy" id="743973"/>
    <lineage>
        <taxon>Bacteria</taxon>
        <taxon>Pseudomonadati</taxon>
        <taxon>Pseudomonadota</taxon>
        <taxon>Betaproteobacteria</taxon>
        <taxon>Burkholderiales</taxon>
        <taxon>Alcaligenaceae</taxon>
        <taxon>Taylorella</taxon>
    </lineage>
</organism>
<comment type="function">
    <text evidence="9">CRISPR (clustered regularly interspaced short palindromic repeat), is an adaptive immune system that provides protection against mobile genetic elements (viruses, transposable elements and conjugative plasmids). CRISPR clusters contain sequences complementary to antecedent mobile elements and target invading nucleic acids. CRISPR clusters are transcribed and processed into CRISPR RNA (crRNA). Functions as a ssRNA-specific endoribonuclease. Involved in the integration of spacer DNA into the CRISPR cassette.</text>
</comment>
<dbReference type="Pfam" id="PF09827">
    <property type="entry name" value="CRISPR_Cas2"/>
    <property type="match status" value="1"/>
</dbReference>
<dbReference type="SUPFAM" id="SSF143430">
    <property type="entry name" value="TTP0101/SSO1404-like"/>
    <property type="match status" value="1"/>
</dbReference>
<evidence type="ECO:0000313" key="11">
    <source>
        <dbReference type="EMBL" id="AFN35325.1"/>
    </source>
</evidence>
<evidence type="ECO:0000256" key="1">
    <source>
        <dbReference type="ARBA" id="ARBA00001946"/>
    </source>
</evidence>
<dbReference type="Gene3D" id="3.30.70.240">
    <property type="match status" value="1"/>
</dbReference>
<evidence type="ECO:0000256" key="10">
    <source>
        <dbReference type="PIRNR" id="PIRNR032582"/>
    </source>
</evidence>
<evidence type="ECO:0000256" key="7">
    <source>
        <dbReference type="ARBA" id="ARBA00022842"/>
    </source>
</evidence>
<dbReference type="EC" id="3.1.-.-" evidence="9"/>
<protein>
    <recommendedName>
        <fullName evidence="9">CRISPR-associated endoribonuclease Cas2</fullName>
        <ecNumber evidence="9">3.1.-.-</ecNumber>
    </recommendedName>
</protein>
<accession>A0ABM5N8S0</accession>
<evidence type="ECO:0000256" key="3">
    <source>
        <dbReference type="ARBA" id="ARBA00022722"/>
    </source>
</evidence>
<evidence type="ECO:0000256" key="2">
    <source>
        <dbReference type="ARBA" id="ARBA00009959"/>
    </source>
</evidence>
<evidence type="ECO:0000256" key="5">
    <source>
        <dbReference type="ARBA" id="ARBA00022759"/>
    </source>
</evidence>
<dbReference type="Proteomes" id="UP000003121">
    <property type="component" value="Chromosome"/>
</dbReference>
<dbReference type="PIRSF" id="PIRSF032582">
    <property type="entry name" value="Cas2"/>
    <property type="match status" value="1"/>
</dbReference>
<keyword evidence="4 9" id="KW-0479">Metal-binding</keyword>
<dbReference type="InterPro" id="IPR021127">
    <property type="entry name" value="CRISPR_associated_Cas2"/>
</dbReference>
<dbReference type="PANTHER" id="PTHR34405">
    <property type="entry name" value="CRISPR-ASSOCIATED ENDORIBONUCLEASE CAS2"/>
    <property type="match status" value="1"/>
</dbReference>
<dbReference type="HAMAP" id="MF_01471">
    <property type="entry name" value="Cas2"/>
    <property type="match status" value="1"/>
</dbReference>
<dbReference type="NCBIfam" id="TIGR01573">
    <property type="entry name" value="cas2"/>
    <property type="match status" value="1"/>
</dbReference>
<reference evidence="11 12" key="1">
    <citation type="journal article" date="2012" name="Vet. Microbiol.">
        <title>Comparative genomic analyses of the Taylorellae.</title>
        <authorList>
            <person name="Hauser H."/>
            <person name="Richter D.C."/>
            <person name="van Tonder A."/>
            <person name="Clark L."/>
            <person name="Preston A."/>
        </authorList>
    </citation>
    <scope>NUCLEOTIDE SEQUENCE [LARGE SCALE GENOMIC DNA]</scope>
    <source>
        <strain evidence="11 12">ATCC 35865</strain>
    </source>
</reference>
<dbReference type="EMBL" id="CP003264">
    <property type="protein sequence ID" value="AFN35325.1"/>
    <property type="molecule type" value="Genomic_DNA"/>
</dbReference>
<evidence type="ECO:0000256" key="6">
    <source>
        <dbReference type="ARBA" id="ARBA00022801"/>
    </source>
</evidence>
<keyword evidence="5 9" id="KW-0255">Endonuclease</keyword>